<dbReference type="RefSeq" id="WP_144309248.1">
    <property type="nucleotide sequence ID" value="NZ_VMNK01000006.1"/>
</dbReference>
<dbReference type="EMBL" id="VMNK01000006">
    <property type="protein sequence ID" value="TVO57797.1"/>
    <property type="molecule type" value="Genomic_DNA"/>
</dbReference>
<dbReference type="InterPro" id="IPR016602">
    <property type="entry name" value="UCP012666"/>
</dbReference>
<dbReference type="Pfam" id="PF04107">
    <property type="entry name" value="GCS2"/>
    <property type="match status" value="1"/>
</dbReference>
<gene>
    <name evidence="1" type="ORF">FHP91_09030</name>
</gene>
<dbReference type="InterPro" id="IPR050141">
    <property type="entry name" value="GCL_type2/YbdK_subfam"/>
</dbReference>
<reference evidence="1 2" key="1">
    <citation type="submission" date="2019-07" db="EMBL/GenBank/DDBJ databases">
        <title>The pathways for chlorine oxyanion respiration interact through the shared metabolite chlorate.</title>
        <authorList>
            <person name="Barnum T.P."/>
            <person name="Cheng Y."/>
            <person name="Hill K.A."/>
            <person name="Lucas L.N."/>
            <person name="Carlson H.K."/>
            <person name="Coates J.D."/>
        </authorList>
    </citation>
    <scope>NUCLEOTIDE SEQUENCE [LARGE SCALE GENOMIC DNA]</scope>
    <source>
        <strain evidence="1 2">SFB-3</strain>
    </source>
</reference>
<dbReference type="SUPFAM" id="SSF55931">
    <property type="entry name" value="Glutamine synthetase/guanido kinase"/>
    <property type="match status" value="1"/>
</dbReference>
<comment type="caution">
    <text evidence="1">The sequence shown here is derived from an EMBL/GenBank/DDBJ whole genome shotgun (WGS) entry which is preliminary data.</text>
</comment>
<proteinExistence type="predicted"/>
<dbReference type="PANTHER" id="PTHR36510">
    <property type="entry name" value="GLUTAMATE--CYSTEINE LIGASE 2-RELATED"/>
    <property type="match status" value="1"/>
</dbReference>
<protein>
    <submittedName>
        <fullName evidence="1">Glutamate--cysteine ligase</fullName>
    </submittedName>
</protein>
<keyword evidence="2" id="KW-1185">Reference proteome</keyword>
<dbReference type="PIRSF" id="PIRSF012666">
    <property type="entry name" value="UCP012666"/>
    <property type="match status" value="1"/>
</dbReference>
<sequence length="492" mass="55530">MGIEISETGFTPQMEQAFAQRLQDNLAALKQVLARRGFGQGETSLGAELEMYIIDADGRPLCVNQQILDAAHDPQLTLELNRYNLEYNLSPYPISAQAFRTTEQEMLDKLEHFRQCTAEFGGRIVLIGILPTLTPGDFGPQQMTERKRYQVLVDRLKQSRGEQFRVNIDGRDPLQLTMDDVTLEGANTSFQIHYRVRPEAYADTFNAMQLITPLVLAVSANSPGLFGHELWHETRVPLFKQSIDTRIKDRYRWHQSPRVGFGHGWVRQGAYELFAESVLLYPPFFPICGEHDPLEELVQGRTPALEELRLHQSSVWLWNRPVYDDAGGGHLRIEIRALPAGPTPIDMVANAALCIGLAEGLRPQIDSLLPALPFALAEYNFYRAAQDGLAARLVWPDPQQSSCHEHSAADLLKRYLPFAYDGLRAIGVADDEASGYLAVIEQRLASRQTGAVWQRDALHRLETKLPPERAAREMLARYHEHSLSNTPVGEWN</sequence>
<evidence type="ECO:0000313" key="1">
    <source>
        <dbReference type="EMBL" id="TVO57797.1"/>
    </source>
</evidence>
<dbReference type="InterPro" id="IPR006336">
    <property type="entry name" value="GCS2"/>
</dbReference>
<dbReference type="PANTHER" id="PTHR36510:SF3">
    <property type="entry name" value="CONSERVED PROTEIN"/>
    <property type="match status" value="1"/>
</dbReference>
<dbReference type="AlphaFoldDB" id="A0A557QY15"/>
<dbReference type="OrthoDB" id="240589at2"/>
<dbReference type="GO" id="GO:0016879">
    <property type="term" value="F:ligase activity, forming carbon-nitrogen bonds"/>
    <property type="evidence" value="ECO:0007669"/>
    <property type="project" value="TreeGrafter"/>
</dbReference>
<organism evidence="1 2">
    <name type="scientific">Denitromonas halophila</name>
    <dbReference type="NCBI Taxonomy" id="1629404"/>
    <lineage>
        <taxon>Bacteria</taxon>
        <taxon>Pseudomonadati</taxon>
        <taxon>Pseudomonadota</taxon>
        <taxon>Betaproteobacteria</taxon>
        <taxon>Rhodocyclales</taxon>
        <taxon>Zoogloeaceae</taxon>
        <taxon>Denitromonas</taxon>
    </lineage>
</organism>
<keyword evidence="1" id="KW-0436">Ligase</keyword>
<dbReference type="Gene3D" id="3.30.590.20">
    <property type="match status" value="1"/>
</dbReference>
<dbReference type="InterPro" id="IPR014746">
    <property type="entry name" value="Gln_synth/guanido_kin_cat_dom"/>
</dbReference>
<evidence type="ECO:0000313" key="2">
    <source>
        <dbReference type="Proteomes" id="UP000319502"/>
    </source>
</evidence>
<name>A0A557QY15_9RHOO</name>
<accession>A0A557QY15</accession>
<dbReference type="Proteomes" id="UP000319502">
    <property type="component" value="Unassembled WGS sequence"/>
</dbReference>